<proteinExistence type="predicted"/>
<gene>
    <name evidence="1" type="ORF">K7X08_016668</name>
</gene>
<dbReference type="EMBL" id="JAJAGQ010000019">
    <property type="protein sequence ID" value="KAJ8534940.1"/>
    <property type="molecule type" value="Genomic_DNA"/>
</dbReference>
<keyword evidence="2" id="KW-1185">Reference proteome</keyword>
<organism evidence="1 2">
    <name type="scientific">Anisodus acutangulus</name>
    <dbReference type="NCBI Taxonomy" id="402998"/>
    <lineage>
        <taxon>Eukaryota</taxon>
        <taxon>Viridiplantae</taxon>
        <taxon>Streptophyta</taxon>
        <taxon>Embryophyta</taxon>
        <taxon>Tracheophyta</taxon>
        <taxon>Spermatophyta</taxon>
        <taxon>Magnoliopsida</taxon>
        <taxon>eudicotyledons</taxon>
        <taxon>Gunneridae</taxon>
        <taxon>Pentapetalae</taxon>
        <taxon>asterids</taxon>
        <taxon>lamiids</taxon>
        <taxon>Solanales</taxon>
        <taxon>Solanaceae</taxon>
        <taxon>Solanoideae</taxon>
        <taxon>Hyoscyameae</taxon>
        <taxon>Anisodus</taxon>
    </lineage>
</organism>
<protein>
    <submittedName>
        <fullName evidence="1">Uncharacterized protein</fullName>
    </submittedName>
</protein>
<dbReference type="Proteomes" id="UP001152561">
    <property type="component" value="Unassembled WGS sequence"/>
</dbReference>
<name>A0A9Q1LHR6_9SOLA</name>
<evidence type="ECO:0000313" key="1">
    <source>
        <dbReference type="EMBL" id="KAJ8534940.1"/>
    </source>
</evidence>
<dbReference type="AlphaFoldDB" id="A0A9Q1LHR6"/>
<reference evidence="2" key="1">
    <citation type="journal article" date="2023" name="Proc. Natl. Acad. Sci. U.S.A.">
        <title>Genomic and structural basis for evolution of tropane alkaloid biosynthesis.</title>
        <authorList>
            <person name="Wanga Y.-J."/>
            <person name="Taina T."/>
            <person name="Yua J.-Y."/>
            <person name="Lia J."/>
            <person name="Xua B."/>
            <person name="Chenc J."/>
            <person name="D'Auriad J.C."/>
            <person name="Huanga J.-P."/>
            <person name="Huanga S.-X."/>
        </authorList>
    </citation>
    <scope>NUCLEOTIDE SEQUENCE [LARGE SCALE GENOMIC DNA]</scope>
    <source>
        <strain evidence="2">cv. KIB-2019</strain>
    </source>
</reference>
<sequence>MIDVSKTDVVCRMQPWMSKNMRSGRQSDKIMWESASGEYQISFLGRLRVSSSLHFRRLRWRKVRGK</sequence>
<accession>A0A9Q1LHR6</accession>
<comment type="caution">
    <text evidence="1">The sequence shown here is derived from an EMBL/GenBank/DDBJ whole genome shotgun (WGS) entry which is preliminary data.</text>
</comment>
<evidence type="ECO:0000313" key="2">
    <source>
        <dbReference type="Proteomes" id="UP001152561"/>
    </source>
</evidence>